<evidence type="ECO:0000313" key="12">
    <source>
        <dbReference type="Proteomes" id="UP000539372"/>
    </source>
</evidence>
<reference evidence="11 12" key="1">
    <citation type="submission" date="2020-04" db="EMBL/GenBank/DDBJ databases">
        <title>Rhodospirillaceae bacterium KN72 isolated from deep sea.</title>
        <authorList>
            <person name="Zhang D.-C."/>
        </authorList>
    </citation>
    <scope>NUCLEOTIDE SEQUENCE [LARGE SCALE GENOMIC DNA]</scope>
    <source>
        <strain evidence="11 12">KN72</strain>
    </source>
</reference>
<evidence type="ECO:0000256" key="7">
    <source>
        <dbReference type="ARBA" id="ARBA00023136"/>
    </source>
</evidence>
<dbReference type="PANTHER" id="PTHR35011">
    <property type="entry name" value="2,3-DIKETO-L-GULONATE TRAP TRANSPORTER SMALL PERMEASE PROTEIN YIAM"/>
    <property type="match status" value="1"/>
</dbReference>
<feature type="domain" description="Tripartite ATP-independent periplasmic transporters DctQ component" evidence="10">
    <location>
        <begin position="20"/>
        <end position="140"/>
    </location>
</feature>
<evidence type="ECO:0000259" key="10">
    <source>
        <dbReference type="Pfam" id="PF04290"/>
    </source>
</evidence>
<comment type="caution">
    <text evidence="11">The sequence shown here is derived from an EMBL/GenBank/DDBJ whole genome shotgun (WGS) entry which is preliminary data.</text>
</comment>
<evidence type="ECO:0000256" key="4">
    <source>
        <dbReference type="ARBA" id="ARBA00022519"/>
    </source>
</evidence>
<comment type="subcellular location">
    <subcellularLocation>
        <location evidence="1 9">Cell inner membrane</location>
        <topology evidence="1 9">Multi-pass membrane protein</topology>
    </subcellularLocation>
</comment>
<comment type="subunit">
    <text evidence="9">The complex comprises the extracytoplasmic solute receptor protein and the two transmembrane proteins.</text>
</comment>
<comment type="caution">
    <text evidence="9">Lacks conserved residue(s) required for the propagation of feature annotation.</text>
</comment>
<evidence type="ECO:0000256" key="8">
    <source>
        <dbReference type="ARBA" id="ARBA00038436"/>
    </source>
</evidence>
<keyword evidence="2 9" id="KW-0813">Transport</keyword>
<evidence type="ECO:0000256" key="9">
    <source>
        <dbReference type="RuleBase" id="RU369079"/>
    </source>
</evidence>
<comment type="similarity">
    <text evidence="8 9">Belongs to the TRAP transporter small permease family.</text>
</comment>
<sequence>MKRFTTVLALAGTLAFLVAVALTVVDIALRSVSEHTVPGLTDIVTLCTMIGALLAIPYGFVQGEHVAIDVFVSRLSPGGQRACAVFSAFLGTVLLSAIGWFGFNQMITEWGYGDRSQSIGIPMVVYWLPLVFGVIVAALTNFWLLYRHASGKNGDAQ</sequence>
<gene>
    <name evidence="11" type="ORF">HH303_03620</name>
</gene>
<keyword evidence="3" id="KW-1003">Cell membrane</keyword>
<accession>A0A7Y0HF30</accession>
<dbReference type="Pfam" id="PF04290">
    <property type="entry name" value="DctQ"/>
    <property type="match status" value="1"/>
</dbReference>
<name>A0A7Y0HF30_9PROT</name>
<dbReference type="GO" id="GO:0005886">
    <property type="term" value="C:plasma membrane"/>
    <property type="evidence" value="ECO:0007669"/>
    <property type="project" value="UniProtKB-SubCell"/>
</dbReference>
<keyword evidence="7 9" id="KW-0472">Membrane</keyword>
<protein>
    <recommendedName>
        <fullName evidence="9">TRAP transporter small permease protein</fullName>
    </recommendedName>
</protein>
<keyword evidence="12" id="KW-1185">Reference proteome</keyword>
<organism evidence="11 12">
    <name type="scientific">Pacificispira spongiicola</name>
    <dbReference type="NCBI Taxonomy" id="2729598"/>
    <lineage>
        <taxon>Bacteria</taxon>
        <taxon>Pseudomonadati</taxon>
        <taxon>Pseudomonadota</taxon>
        <taxon>Alphaproteobacteria</taxon>
        <taxon>Rhodospirillales</taxon>
        <taxon>Rhodospirillaceae</taxon>
        <taxon>Pacificispira</taxon>
    </lineage>
</organism>
<proteinExistence type="inferred from homology"/>
<dbReference type="AlphaFoldDB" id="A0A7Y0HF30"/>
<dbReference type="GO" id="GO:0022857">
    <property type="term" value="F:transmembrane transporter activity"/>
    <property type="evidence" value="ECO:0007669"/>
    <property type="project" value="UniProtKB-UniRule"/>
</dbReference>
<evidence type="ECO:0000256" key="6">
    <source>
        <dbReference type="ARBA" id="ARBA00022989"/>
    </source>
</evidence>
<evidence type="ECO:0000256" key="2">
    <source>
        <dbReference type="ARBA" id="ARBA00022448"/>
    </source>
</evidence>
<dbReference type="InterPro" id="IPR007387">
    <property type="entry name" value="TRAP_DctQ"/>
</dbReference>
<dbReference type="RefSeq" id="WP_169623822.1">
    <property type="nucleotide sequence ID" value="NZ_JABBNT010000001.1"/>
</dbReference>
<evidence type="ECO:0000256" key="3">
    <source>
        <dbReference type="ARBA" id="ARBA00022475"/>
    </source>
</evidence>
<evidence type="ECO:0000256" key="1">
    <source>
        <dbReference type="ARBA" id="ARBA00004429"/>
    </source>
</evidence>
<evidence type="ECO:0000256" key="5">
    <source>
        <dbReference type="ARBA" id="ARBA00022692"/>
    </source>
</evidence>
<dbReference type="InterPro" id="IPR055348">
    <property type="entry name" value="DctQ"/>
</dbReference>
<evidence type="ECO:0000313" key="11">
    <source>
        <dbReference type="EMBL" id="NMM43552.1"/>
    </source>
</evidence>
<keyword evidence="6 9" id="KW-1133">Transmembrane helix</keyword>
<feature type="transmembrane region" description="Helical" evidence="9">
    <location>
        <begin position="123"/>
        <end position="146"/>
    </location>
</feature>
<keyword evidence="4 9" id="KW-0997">Cell inner membrane</keyword>
<feature type="transmembrane region" description="Helical" evidence="9">
    <location>
        <begin position="39"/>
        <end position="61"/>
    </location>
</feature>
<dbReference type="EMBL" id="JABBNT010000001">
    <property type="protein sequence ID" value="NMM43552.1"/>
    <property type="molecule type" value="Genomic_DNA"/>
</dbReference>
<feature type="transmembrane region" description="Helical" evidence="9">
    <location>
        <begin position="82"/>
        <end position="103"/>
    </location>
</feature>
<dbReference type="Proteomes" id="UP000539372">
    <property type="component" value="Unassembled WGS sequence"/>
</dbReference>
<keyword evidence="5 9" id="KW-0812">Transmembrane</keyword>
<comment type="function">
    <text evidence="9">Part of the tripartite ATP-independent periplasmic (TRAP) transport system.</text>
</comment>